<reference evidence="3" key="3">
    <citation type="journal article" date="2018" name="Mol. Plant Microbe Interact.">
        <title>Genome sequence resources for the wheat stripe rust pathogen (Puccinia striiformis f. sp. tritici) and the barley stripe rust pathogen (Puccinia striiformis f. sp. hordei).</title>
        <authorList>
            <person name="Xia C."/>
            <person name="Wang M."/>
            <person name="Yin C."/>
            <person name="Cornejo O.E."/>
            <person name="Hulbert S.H."/>
            <person name="Chen X."/>
        </authorList>
    </citation>
    <scope>NUCLEOTIDE SEQUENCE [LARGE SCALE GENOMIC DNA]</scope>
    <source>
        <strain evidence="3">93TX-2</strain>
    </source>
</reference>
<evidence type="ECO:0000313" key="2">
    <source>
        <dbReference type="EMBL" id="POW01367.1"/>
    </source>
</evidence>
<evidence type="ECO:0000313" key="3">
    <source>
        <dbReference type="Proteomes" id="UP000238274"/>
    </source>
</evidence>
<reference evidence="2 3" key="1">
    <citation type="submission" date="2017-12" db="EMBL/GenBank/DDBJ databases">
        <title>Gene loss provides genomic basis for host adaptation in cereal stripe rust fungi.</title>
        <authorList>
            <person name="Xia C."/>
        </authorList>
    </citation>
    <scope>NUCLEOTIDE SEQUENCE [LARGE SCALE GENOMIC DNA]</scope>
    <source>
        <strain evidence="2 3">93TX-2</strain>
    </source>
</reference>
<feature type="region of interest" description="Disordered" evidence="1">
    <location>
        <begin position="78"/>
        <end position="101"/>
    </location>
</feature>
<comment type="caution">
    <text evidence="2">The sequence shown here is derived from an EMBL/GenBank/DDBJ whole genome shotgun (WGS) entry which is preliminary data.</text>
</comment>
<dbReference type="Proteomes" id="UP000238274">
    <property type="component" value="Unassembled WGS sequence"/>
</dbReference>
<protein>
    <submittedName>
        <fullName evidence="2">Uncharacterized protein</fullName>
    </submittedName>
</protein>
<organism evidence="2 3">
    <name type="scientific">Puccinia striiformis</name>
    <dbReference type="NCBI Taxonomy" id="27350"/>
    <lineage>
        <taxon>Eukaryota</taxon>
        <taxon>Fungi</taxon>
        <taxon>Dikarya</taxon>
        <taxon>Basidiomycota</taxon>
        <taxon>Pucciniomycotina</taxon>
        <taxon>Pucciniomycetes</taxon>
        <taxon>Pucciniales</taxon>
        <taxon>Pucciniaceae</taxon>
        <taxon>Puccinia</taxon>
    </lineage>
</organism>
<keyword evidence="3" id="KW-1185">Reference proteome</keyword>
<dbReference type="VEuPathDB" id="FungiDB:PSHT_12581"/>
<name>A0A2S4UVQ7_9BASI</name>
<sequence>MIVPSKWSTFSPKFHPGGQEPITANIPCGNWGIWVLNTRKTSPLSFYNAETALQEWLIDLNTDLEQSHNIMEAAADITGSNTGKNEGRHRLHHHTTVLRRL</sequence>
<reference evidence="3" key="2">
    <citation type="journal article" date="2018" name="BMC Genomics">
        <title>Genomic insights into host adaptation between the wheat stripe rust pathogen (Puccinia striiformis f. sp. tritici) and the barley stripe rust pathogen (Puccinia striiformis f. sp. hordei).</title>
        <authorList>
            <person name="Xia C."/>
            <person name="Wang M."/>
            <person name="Yin C."/>
            <person name="Cornejo O.E."/>
            <person name="Hulbert S.H."/>
            <person name="Chen X."/>
        </authorList>
    </citation>
    <scope>NUCLEOTIDE SEQUENCE [LARGE SCALE GENOMIC DNA]</scope>
    <source>
        <strain evidence="3">93TX-2</strain>
    </source>
</reference>
<dbReference type="EMBL" id="PKSM01000233">
    <property type="protein sequence ID" value="POW01367.1"/>
    <property type="molecule type" value="Genomic_DNA"/>
</dbReference>
<dbReference type="AlphaFoldDB" id="A0A2S4UVQ7"/>
<feature type="compositionally biased region" description="Basic residues" evidence="1">
    <location>
        <begin position="87"/>
        <end position="101"/>
    </location>
</feature>
<proteinExistence type="predicted"/>
<accession>A0A2S4UVQ7</accession>
<gene>
    <name evidence="2" type="ORF">PSHT_12581</name>
</gene>
<evidence type="ECO:0000256" key="1">
    <source>
        <dbReference type="SAM" id="MobiDB-lite"/>
    </source>
</evidence>